<dbReference type="InterPro" id="IPR012677">
    <property type="entry name" value="Nucleotide-bd_a/b_plait_sf"/>
</dbReference>
<feature type="compositionally biased region" description="Low complexity" evidence="3">
    <location>
        <begin position="578"/>
        <end position="594"/>
    </location>
</feature>
<feature type="region of interest" description="Disordered" evidence="3">
    <location>
        <begin position="537"/>
        <end position="594"/>
    </location>
</feature>
<evidence type="ECO:0000256" key="1">
    <source>
        <dbReference type="ARBA" id="ARBA00022884"/>
    </source>
</evidence>
<dbReference type="PANTHER" id="PTHR14089:SF8">
    <property type="entry name" value="RNA-BINDING PROTEIN MRN1"/>
    <property type="match status" value="1"/>
</dbReference>
<dbReference type="InterPro" id="IPR000504">
    <property type="entry name" value="RRM_dom"/>
</dbReference>
<dbReference type="InterPro" id="IPR035979">
    <property type="entry name" value="RBD_domain_sf"/>
</dbReference>
<comment type="caution">
    <text evidence="5">The sequence shown here is derived from an EMBL/GenBank/DDBJ whole genome shotgun (WGS) entry which is preliminary data.</text>
</comment>
<dbReference type="Gene3D" id="3.30.70.330">
    <property type="match status" value="4"/>
</dbReference>
<name>A0ABQ8F3A6_9FUNG</name>
<organism evidence="5 6">
    <name type="scientific">Batrachochytrium salamandrivorans</name>
    <dbReference type="NCBI Taxonomy" id="1357716"/>
    <lineage>
        <taxon>Eukaryota</taxon>
        <taxon>Fungi</taxon>
        <taxon>Fungi incertae sedis</taxon>
        <taxon>Chytridiomycota</taxon>
        <taxon>Chytridiomycota incertae sedis</taxon>
        <taxon>Chytridiomycetes</taxon>
        <taxon>Rhizophydiales</taxon>
        <taxon>Rhizophydiales incertae sedis</taxon>
        <taxon>Batrachochytrium</taxon>
    </lineage>
</organism>
<feature type="domain" description="RRM" evidence="4">
    <location>
        <begin position="379"/>
        <end position="452"/>
    </location>
</feature>
<feature type="domain" description="RRM" evidence="4">
    <location>
        <begin position="470"/>
        <end position="541"/>
    </location>
</feature>
<protein>
    <recommendedName>
        <fullName evidence="4">RRM domain-containing protein</fullName>
    </recommendedName>
</protein>
<evidence type="ECO:0000256" key="3">
    <source>
        <dbReference type="SAM" id="MobiDB-lite"/>
    </source>
</evidence>
<feature type="domain" description="RRM" evidence="4">
    <location>
        <begin position="78"/>
        <end position="151"/>
    </location>
</feature>
<feature type="compositionally biased region" description="Basic and acidic residues" evidence="3">
    <location>
        <begin position="537"/>
        <end position="551"/>
    </location>
</feature>
<feature type="compositionally biased region" description="Pro residues" evidence="3">
    <location>
        <begin position="562"/>
        <end position="573"/>
    </location>
</feature>
<dbReference type="PANTHER" id="PTHR14089">
    <property type="entry name" value="PRE-MRNA-SPLICING FACTOR RBM22"/>
    <property type="match status" value="1"/>
</dbReference>
<evidence type="ECO:0000313" key="5">
    <source>
        <dbReference type="EMBL" id="KAH6591346.1"/>
    </source>
</evidence>
<keyword evidence="6" id="KW-1185">Reference proteome</keyword>
<dbReference type="Pfam" id="PF00076">
    <property type="entry name" value="RRM_1"/>
    <property type="match status" value="1"/>
</dbReference>
<dbReference type="InterPro" id="IPR039171">
    <property type="entry name" value="Cwc2/Slt11"/>
</dbReference>
<dbReference type="EMBL" id="JAFCIX010000411">
    <property type="protein sequence ID" value="KAH6591346.1"/>
    <property type="molecule type" value="Genomic_DNA"/>
</dbReference>
<dbReference type="PROSITE" id="PS50102">
    <property type="entry name" value="RRM"/>
    <property type="match status" value="4"/>
</dbReference>
<sequence length="781" mass="85156">MSSRVEARTLSDSADSISSSSFTRSRRSPLILPLPHRLLQRSQQHQQHQQHQQQHIIHIGLIRCSFFGQHFYLSKYMRTLYIGNLPLGTSIKELLNHVMVGALEDVRMLPDRNCAFLTFLEASAASSLLYAIQSKRLILLSPDIKAGWGRSSASGPTIADTVVHQGASRNVYIGNLNGPRLSEAYLALVFSHFGQLDCIQVLPEHHAAFVHMTSILTAIKAIMFLSCDPEWATCRIYYGRDRCAYPPPYLAYSACPPLHLDSFYGESVGSLNTIGSGIFRTVGMQAVSSSNTTANINSPTILTTTTTNNNNNTNNNNTATEVLGATSIETCHIQQQLIKPDSTPTAEAAATILAAIQANHSTGAYIREDHNQTEEYPNRTVYLGGIRPEVTTKELCDVIRGGILQNIKYIPDKNIAFATFIDAGAAEAFYHRGTHEGISLKSKRLKLGWGKATRLSQSIAYAINHSNASRNVYIGAIDDTITETRLRRDFSTFGEIELINLVAEKTIAFVNFMDIVSAIAAVETMRVHPDYIRHKINFGKDRCGNPPRERSSTSISSDYGHPLPPLPPDPPPALSARSTLLSISPPSSPSSATVLSVRHMHLRHYDPNATAGNVRSHTNADAQMISNSTSMGHLRTPPSQKNEASAAVLRFTPNPMVFEPTAIIAPSCPTRHSAYVRPTLPSCQLAQQSKPGLTNPGDTIHTRSITGGRHVQQQSSRRSCLSAYSCPSASTAHISTRPHFLSASPVYSSPSFVSDAVNGSTSMQSNILLSAMATASTGSHY</sequence>
<accession>A0ABQ8F3A6</accession>
<dbReference type="SMART" id="SM00360">
    <property type="entry name" value="RRM"/>
    <property type="match status" value="4"/>
</dbReference>
<keyword evidence="1 2" id="KW-0694">RNA-binding</keyword>
<evidence type="ECO:0000259" key="4">
    <source>
        <dbReference type="PROSITE" id="PS50102"/>
    </source>
</evidence>
<gene>
    <name evidence="5" type="ORF">BASA50_008750</name>
</gene>
<evidence type="ECO:0000256" key="2">
    <source>
        <dbReference type="PROSITE-ProRule" id="PRU00176"/>
    </source>
</evidence>
<evidence type="ECO:0000313" key="6">
    <source>
        <dbReference type="Proteomes" id="UP001648503"/>
    </source>
</evidence>
<dbReference type="SUPFAM" id="SSF54928">
    <property type="entry name" value="RNA-binding domain, RBD"/>
    <property type="match status" value="2"/>
</dbReference>
<feature type="domain" description="RRM" evidence="4">
    <location>
        <begin position="169"/>
        <end position="226"/>
    </location>
</feature>
<proteinExistence type="predicted"/>
<dbReference type="Proteomes" id="UP001648503">
    <property type="component" value="Unassembled WGS sequence"/>
</dbReference>
<reference evidence="5 6" key="1">
    <citation type="submission" date="2021-02" db="EMBL/GenBank/DDBJ databases">
        <title>Variation within the Batrachochytrium salamandrivorans European outbreak.</title>
        <authorList>
            <person name="Kelly M."/>
            <person name="Pasmans F."/>
            <person name="Shea T.P."/>
            <person name="Munoz J.F."/>
            <person name="Carranza S."/>
            <person name="Cuomo C.A."/>
            <person name="Martel A."/>
        </authorList>
    </citation>
    <scope>NUCLEOTIDE SEQUENCE [LARGE SCALE GENOMIC DNA]</scope>
    <source>
        <strain evidence="5 6">AMFP18/2</strain>
    </source>
</reference>